<reference evidence="2" key="1">
    <citation type="submission" date="2016-11" db="EMBL/GenBank/DDBJ databases">
        <authorList>
            <person name="Varghese N."/>
            <person name="Submissions S."/>
        </authorList>
    </citation>
    <scope>NUCLEOTIDE SEQUENCE [LARGE SCALE GENOMIC DNA]</scope>
    <source>
        <strain evidence="2">DSM 17957</strain>
    </source>
</reference>
<sequence>MNLEKSRNAEYKKCAALLSLLVGLDADTEERVCGCFQNMGINNFFLHLESLELGLSQETYEKLKSLRIIIEVFGEERGQA</sequence>
<evidence type="ECO:0000313" key="2">
    <source>
        <dbReference type="Proteomes" id="UP000184536"/>
    </source>
</evidence>
<dbReference type="Proteomes" id="UP000184536">
    <property type="component" value="Unassembled WGS sequence"/>
</dbReference>
<proteinExistence type="predicted"/>
<dbReference type="AlphaFoldDB" id="A0A1M6EK62"/>
<keyword evidence="2" id="KW-1185">Reference proteome</keyword>
<dbReference type="STRING" id="1121919.SAMN02745975_00770"/>
<dbReference type="EMBL" id="FQZV01000008">
    <property type="protein sequence ID" value="SHI85853.1"/>
    <property type="molecule type" value="Genomic_DNA"/>
</dbReference>
<gene>
    <name evidence="1" type="ORF">SAMN02745975_00770</name>
</gene>
<organism evidence="1 2">
    <name type="scientific">Geosporobacter subterraneus DSM 17957</name>
    <dbReference type="NCBI Taxonomy" id="1121919"/>
    <lineage>
        <taxon>Bacteria</taxon>
        <taxon>Bacillati</taxon>
        <taxon>Bacillota</taxon>
        <taxon>Clostridia</taxon>
        <taxon>Peptostreptococcales</taxon>
        <taxon>Thermotaleaceae</taxon>
        <taxon>Geosporobacter</taxon>
    </lineage>
</organism>
<dbReference type="RefSeq" id="WP_110940042.1">
    <property type="nucleotide sequence ID" value="NZ_FQZV01000008.1"/>
</dbReference>
<name>A0A1M6EK62_9FIRM</name>
<protein>
    <submittedName>
        <fullName evidence="1">Uncharacterized protein</fullName>
    </submittedName>
</protein>
<accession>A0A1M6EK62</accession>
<evidence type="ECO:0000313" key="1">
    <source>
        <dbReference type="EMBL" id="SHI85853.1"/>
    </source>
</evidence>
<dbReference type="OrthoDB" id="1808488at2"/>